<dbReference type="PANTHER" id="PTHR12385">
    <property type="entry name" value="CHOLINE TRANSPORTER-LIKE (SLC FAMILY 44)"/>
    <property type="match status" value="1"/>
</dbReference>
<dbReference type="GO" id="GO:0005886">
    <property type="term" value="C:plasma membrane"/>
    <property type="evidence" value="ECO:0007669"/>
    <property type="project" value="UniProtKB-SubCell"/>
</dbReference>
<dbReference type="OrthoDB" id="420519at2759"/>
<protein>
    <recommendedName>
        <fullName evidence="7">Choline transporter-like protein</fullName>
    </recommendedName>
</protein>
<comment type="subcellular location">
    <subcellularLocation>
        <location evidence="7">Cell membrane</location>
        <topology evidence="7">Multi-pass membrane protein</topology>
    </subcellularLocation>
    <subcellularLocation>
        <location evidence="1">Membrane</location>
        <topology evidence="1">Multi-pass membrane protein</topology>
    </subcellularLocation>
</comment>
<dbReference type="InParanoid" id="A0A1V9XCI7"/>
<evidence type="ECO:0000256" key="5">
    <source>
        <dbReference type="ARBA" id="ARBA00023136"/>
    </source>
</evidence>
<dbReference type="Pfam" id="PF04515">
    <property type="entry name" value="Choline_transpo"/>
    <property type="match status" value="1"/>
</dbReference>
<dbReference type="InterPro" id="IPR007603">
    <property type="entry name" value="Choline_transptr-like"/>
</dbReference>
<keyword evidence="4 7" id="KW-1133">Transmembrane helix</keyword>
<keyword evidence="6" id="KW-0325">Glycoprotein</keyword>
<sequence>MRTIEDVTATNIEIVAYEETAIKNVNLRNLLPSQTHGGELCGIDENVNMGCTDSPYIGIALDVVWDIADTHLTILGGFGVALVIGVLWMLLIRFLAGVVVWVSLMSFLMLFSALTVFTGVRAYEAYKQDPNSRVDASKLRNSPYVGSRWPIWAGMSGVLGLLFLFTLLILLFLRKRIQIAIALIKQASRSIANLPTLLVFPLFLYVLQVAALAFVAAFTLYHLGTLAFGSLILTICGLIKKSIKYVQRKPNSTTSNSCMQGILKSCACCFWLLEKLLKYVNKNAYIMVAMYGKNFCRSAGKAFKLIVNNAFRALVLTKVTDFFIFIAKLVTVATTSTLAYFALDSDSTREFLKIENRPKYIQAPVATIAIGSYILTSCFFNVYSNAVDTLFLCFLEDQKLNDGSRERPYQMPSELFKILNKGNYKRKYRTN</sequence>
<dbReference type="GO" id="GO:0022857">
    <property type="term" value="F:transmembrane transporter activity"/>
    <property type="evidence" value="ECO:0007669"/>
    <property type="project" value="UniProtKB-UniRule"/>
</dbReference>
<keyword evidence="5 7" id="KW-0472">Membrane</keyword>
<evidence type="ECO:0000256" key="7">
    <source>
        <dbReference type="RuleBase" id="RU368066"/>
    </source>
</evidence>
<evidence type="ECO:0000256" key="4">
    <source>
        <dbReference type="ARBA" id="ARBA00022989"/>
    </source>
</evidence>
<gene>
    <name evidence="8" type="ORF">BIW11_11183</name>
</gene>
<comment type="caution">
    <text evidence="8">The sequence shown here is derived from an EMBL/GenBank/DDBJ whole genome shotgun (WGS) entry which is preliminary data.</text>
</comment>
<evidence type="ECO:0000256" key="3">
    <source>
        <dbReference type="ARBA" id="ARBA00022692"/>
    </source>
</evidence>
<feature type="transmembrane region" description="Helical" evidence="7">
    <location>
        <begin position="98"/>
        <end position="120"/>
    </location>
</feature>
<feature type="transmembrane region" description="Helical" evidence="7">
    <location>
        <begin position="322"/>
        <end position="343"/>
    </location>
</feature>
<keyword evidence="9" id="KW-1185">Reference proteome</keyword>
<dbReference type="PANTHER" id="PTHR12385:SF14">
    <property type="entry name" value="CHOLINE TRANSPORTER-LIKE 2"/>
    <property type="match status" value="1"/>
</dbReference>
<proteinExistence type="inferred from homology"/>
<feature type="transmembrane region" description="Helical" evidence="7">
    <location>
        <begin position="194"/>
        <end position="214"/>
    </location>
</feature>
<feature type="transmembrane region" description="Helical" evidence="7">
    <location>
        <begin position="220"/>
        <end position="239"/>
    </location>
</feature>
<dbReference type="STRING" id="418985.A0A1V9XCI7"/>
<dbReference type="Proteomes" id="UP000192247">
    <property type="component" value="Unassembled WGS sequence"/>
</dbReference>
<comment type="function">
    <text evidence="7">Choline transporter.</text>
</comment>
<evidence type="ECO:0000256" key="1">
    <source>
        <dbReference type="ARBA" id="ARBA00004141"/>
    </source>
</evidence>
<organism evidence="8 9">
    <name type="scientific">Tropilaelaps mercedesae</name>
    <dbReference type="NCBI Taxonomy" id="418985"/>
    <lineage>
        <taxon>Eukaryota</taxon>
        <taxon>Metazoa</taxon>
        <taxon>Ecdysozoa</taxon>
        <taxon>Arthropoda</taxon>
        <taxon>Chelicerata</taxon>
        <taxon>Arachnida</taxon>
        <taxon>Acari</taxon>
        <taxon>Parasitiformes</taxon>
        <taxon>Mesostigmata</taxon>
        <taxon>Gamasina</taxon>
        <taxon>Dermanyssoidea</taxon>
        <taxon>Laelapidae</taxon>
        <taxon>Tropilaelaps</taxon>
    </lineage>
</organism>
<dbReference type="EMBL" id="MNPL01015304">
    <property type="protein sequence ID" value="OQR71136.1"/>
    <property type="molecule type" value="Genomic_DNA"/>
</dbReference>
<dbReference type="AlphaFoldDB" id="A0A1V9XCI7"/>
<comment type="similarity">
    <text evidence="2 7">Belongs to the CTL (choline transporter-like) family.</text>
</comment>
<accession>A0A1V9XCI7</accession>
<evidence type="ECO:0000313" key="9">
    <source>
        <dbReference type="Proteomes" id="UP000192247"/>
    </source>
</evidence>
<feature type="transmembrane region" description="Helical" evidence="7">
    <location>
        <begin position="363"/>
        <end position="383"/>
    </location>
</feature>
<feature type="transmembrane region" description="Helical" evidence="7">
    <location>
        <begin position="72"/>
        <end position="91"/>
    </location>
</feature>
<evidence type="ECO:0000256" key="6">
    <source>
        <dbReference type="ARBA" id="ARBA00023180"/>
    </source>
</evidence>
<reference evidence="8 9" key="1">
    <citation type="journal article" date="2017" name="Gigascience">
        <title>Draft genome of the honey bee ectoparasitic mite, Tropilaelaps mercedesae, is shaped by the parasitic life history.</title>
        <authorList>
            <person name="Dong X."/>
            <person name="Armstrong S.D."/>
            <person name="Xia D."/>
            <person name="Makepeace B.L."/>
            <person name="Darby A.C."/>
            <person name="Kadowaki T."/>
        </authorList>
    </citation>
    <scope>NUCLEOTIDE SEQUENCE [LARGE SCALE GENOMIC DNA]</scope>
    <source>
        <strain evidence="8">Wuxi-XJTLU</strain>
    </source>
</reference>
<evidence type="ECO:0000256" key="2">
    <source>
        <dbReference type="ARBA" id="ARBA00007168"/>
    </source>
</evidence>
<feature type="transmembrane region" description="Helical" evidence="7">
    <location>
        <begin position="149"/>
        <end position="173"/>
    </location>
</feature>
<name>A0A1V9XCI7_9ACAR</name>
<evidence type="ECO:0000313" key="8">
    <source>
        <dbReference type="EMBL" id="OQR71136.1"/>
    </source>
</evidence>
<keyword evidence="3 7" id="KW-0812">Transmembrane</keyword>